<accession>A0AAV4C7I5</accession>
<dbReference type="Proteomes" id="UP000735302">
    <property type="component" value="Unassembled WGS sequence"/>
</dbReference>
<comment type="caution">
    <text evidence="1">The sequence shown here is derived from an EMBL/GenBank/DDBJ whole genome shotgun (WGS) entry which is preliminary data.</text>
</comment>
<gene>
    <name evidence="1" type="ORF">PoB_005433800</name>
</gene>
<reference evidence="1 2" key="1">
    <citation type="journal article" date="2021" name="Elife">
        <title>Chloroplast acquisition without the gene transfer in kleptoplastic sea slugs, Plakobranchus ocellatus.</title>
        <authorList>
            <person name="Maeda T."/>
            <person name="Takahashi S."/>
            <person name="Yoshida T."/>
            <person name="Shimamura S."/>
            <person name="Takaki Y."/>
            <person name="Nagai Y."/>
            <person name="Toyoda A."/>
            <person name="Suzuki Y."/>
            <person name="Arimoto A."/>
            <person name="Ishii H."/>
            <person name="Satoh N."/>
            <person name="Nishiyama T."/>
            <person name="Hasebe M."/>
            <person name="Maruyama T."/>
            <person name="Minagawa J."/>
            <person name="Obokata J."/>
            <person name="Shigenobu S."/>
        </authorList>
    </citation>
    <scope>NUCLEOTIDE SEQUENCE [LARGE SCALE GENOMIC DNA]</scope>
</reference>
<dbReference type="AlphaFoldDB" id="A0AAV4C7I5"/>
<protein>
    <submittedName>
        <fullName evidence="1">Uncharacterized protein</fullName>
    </submittedName>
</protein>
<sequence length="107" mass="11459">MEPFCTLIISDTQDVEGATDAVCDHDLALTGFLNLLRSTCRLDLSTRPVDSICRLESVSSLLQGIHTNCEGAFSCFASAVSGYASKGKRPVYLESQAAALNNNILLC</sequence>
<evidence type="ECO:0000313" key="1">
    <source>
        <dbReference type="EMBL" id="GFO27833.1"/>
    </source>
</evidence>
<name>A0AAV4C7I5_9GAST</name>
<dbReference type="EMBL" id="BLXT01005966">
    <property type="protein sequence ID" value="GFO27833.1"/>
    <property type="molecule type" value="Genomic_DNA"/>
</dbReference>
<keyword evidence="2" id="KW-1185">Reference proteome</keyword>
<organism evidence="1 2">
    <name type="scientific">Plakobranchus ocellatus</name>
    <dbReference type="NCBI Taxonomy" id="259542"/>
    <lineage>
        <taxon>Eukaryota</taxon>
        <taxon>Metazoa</taxon>
        <taxon>Spiralia</taxon>
        <taxon>Lophotrochozoa</taxon>
        <taxon>Mollusca</taxon>
        <taxon>Gastropoda</taxon>
        <taxon>Heterobranchia</taxon>
        <taxon>Euthyneura</taxon>
        <taxon>Panpulmonata</taxon>
        <taxon>Sacoglossa</taxon>
        <taxon>Placobranchoidea</taxon>
        <taxon>Plakobranchidae</taxon>
        <taxon>Plakobranchus</taxon>
    </lineage>
</organism>
<evidence type="ECO:0000313" key="2">
    <source>
        <dbReference type="Proteomes" id="UP000735302"/>
    </source>
</evidence>
<proteinExistence type="predicted"/>